<dbReference type="PANTHER" id="PTHR12110:SF21">
    <property type="entry name" value="XYLOSE ISOMERASE-LIKE TIM BARREL DOMAIN-CONTAINING PROTEIN"/>
    <property type="match status" value="1"/>
</dbReference>
<dbReference type="InterPro" id="IPR036237">
    <property type="entry name" value="Xyl_isomerase-like_sf"/>
</dbReference>
<dbReference type="PANTHER" id="PTHR12110">
    <property type="entry name" value="HYDROXYPYRUVATE ISOMERASE"/>
    <property type="match status" value="1"/>
</dbReference>
<evidence type="ECO:0000259" key="1">
    <source>
        <dbReference type="Pfam" id="PF01261"/>
    </source>
</evidence>
<protein>
    <recommendedName>
        <fullName evidence="1">Xylose isomerase-like TIM barrel domain-containing protein</fullName>
    </recommendedName>
</protein>
<dbReference type="AlphaFoldDB" id="A0AAD6CF42"/>
<comment type="caution">
    <text evidence="2">The sequence shown here is derived from an EMBL/GenBank/DDBJ whole genome shotgun (WGS) entry which is preliminary data.</text>
</comment>
<accession>A0AAD6CF42</accession>
<dbReference type="Gene3D" id="3.20.20.150">
    <property type="entry name" value="Divalent-metal-dependent TIM barrel enzymes"/>
    <property type="match status" value="1"/>
</dbReference>
<dbReference type="EMBL" id="JAPVEA010000002">
    <property type="protein sequence ID" value="KAJ5461908.1"/>
    <property type="molecule type" value="Genomic_DNA"/>
</dbReference>
<dbReference type="GeneID" id="81597086"/>
<dbReference type="Proteomes" id="UP001213681">
    <property type="component" value="Unassembled WGS sequence"/>
</dbReference>
<evidence type="ECO:0000313" key="2">
    <source>
        <dbReference type="EMBL" id="KAJ5461908.1"/>
    </source>
</evidence>
<dbReference type="InterPro" id="IPR050312">
    <property type="entry name" value="IolE/XylAMocC-like"/>
</dbReference>
<dbReference type="Pfam" id="PF01261">
    <property type="entry name" value="AP_endonuc_2"/>
    <property type="match status" value="1"/>
</dbReference>
<dbReference type="InterPro" id="IPR013022">
    <property type="entry name" value="Xyl_isomerase-like_TIM-brl"/>
</dbReference>
<feature type="domain" description="Xylose isomerase-like TIM barrel" evidence="1">
    <location>
        <begin position="24"/>
        <end position="324"/>
    </location>
</feature>
<name>A0AAD6CF42_9EURO</name>
<evidence type="ECO:0000313" key="3">
    <source>
        <dbReference type="Proteomes" id="UP001213681"/>
    </source>
</evidence>
<dbReference type="RefSeq" id="XP_056770950.1">
    <property type="nucleotide sequence ID" value="XM_056906843.1"/>
</dbReference>
<dbReference type="SUPFAM" id="SSF51658">
    <property type="entry name" value="Xylose isomerase-like"/>
    <property type="match status" value="1"/>
</dbReference>
<sequence length="337" mass="38240">MTYKLAIASHSLGRASVHDLANKLDQAVQYGYEGVEIFFEDLEMIAKSYPGGFTPDNQLRAASYIKELCEKRSLTVIALQPFLFYEGLMDEEQHRLKIEKLHIWFQLVKILGTDIIQIPSNFSFDEPFSGDKAKIVQDLMEVADLGLKETPVVRFAYEGMAWSPYVSSWEDVWEIVELVNRPNFGCVLDTFHIAAKVWADPSSPKGKRVNAEEELAASLAQMEKKIDVSKVYYIQVADAEFMDPPIGDSHPWVVAPNHPPRMTWSRNGRLFAFEEGGYLPVLEISKSLVHGLGYKGWISLELFSRSIAEVGREVPEKHAKRGRDSWNKLAKSLELNQ</sequence>
<reference evidence="2" key="1">
    <citation type="submission" date="2022-12" db="EMBL/GenBank/DDBJ databases">
        <authorList>
            <person name="Petersen C."/>
        </authorList>
    </citation>
    <scope>NUCLEOTIDE SEQUENCE</scope>
    <source>
        <strain evidence="2">IBT 16125</strain>
    </source>
</reference>
<proteinExistence type="predicted"/>
<organism evidence="2 3">
    <name type="scientific">Penicillium daleae</name>
    <dbReference type="NCBI Taxonomy" id="63821"/>
    <lineage>
        <taxon>Eukaryota</taxon>
        <taxon>Fungi</taxon>
        <taxon>Dikarya</taxon>
        <taxon>Ascomycota</taxon>
        <taxon>Pezizomycotina</taxon>
        <taxon>Eurotiomycetes</taxon>
        <taxon>Eurotiomycetidae</taxon>
        <taxon>Eurotiales</taxon>
        <taxon>Aspergillaceae</taxon>
        <taxon>Penicillium</taxon>
    </lineage>
</organism>
<reference evidence="2" key="2">
    <citation type="journal article" date="2023" name="IMA Fungus">
        <title>Comparative genomic study of the Penicillium genus elucidates a diverse pangenome and 15 lateral gene transfer events.</title>
        <authorList>
            <person name="Petersen C."/>
            <person name="Sorensen T."/>
            <person name="Nielsen M.R."/>
            <person name="Sondergaard T.E."/>
            <person name="Sorensen J.L."/>
            <person name="Fitzpatrick D.A."/>
            <person name="Frisvad J.C."/>
            <person name="Nielsen K.L."/>
        </authorList>
    </citation>
    <scope>NUCLEOTIDE SEQUENCE</scope>
    <source>
        <strain evidence="2">IBT 16125</strain>
    </source>
</reference>
<gene>
    <name evidence="2" type="ORF">N7458_003460</name>
</gene>
<keyword evidence="3" id="KW-1185">Reference proteome</keyword>